<organism evidence="1">
    <name type="scientific">anaerobic digester metagenome</name>
    <dbReference type="NCBI Taxonomy" id="1263854"/>
    <lineage>
        <taxon>unclassified sequences</taxon>
        <taxon>metagenomes</taxon>
        <taxon>ecological metagenomes</taxon>
    </lineage>
</organism>
<evidence type="ECO:0000313" key="1">
    <source>
        <dbReference type="EMBL" id="VFU15063.1"/>
    </source>
</evidence>
<dbReference type="AlphaFoldDB" id="A0A485M010"/>
<dbReference type="EMBL" id="CAADRM010000101">
    <property type="protein sequence ID" value="VFU15063.1"/>
    <property type="molecule type" value="Genomic_DNA"/>
</dbReference>
<sequence>MLRIPGFSLSDSGFLRLMACILDTLHGPFRGHPPFVMNIRADLLQVSEVVARRNVREAYHVQNSRTHWRAVRRR</sequence>
<gene>
    <name evidence="1" type="ORF">SCFA_380010</name>
</gene>
<proteinExistence type="predicted"/>
<protein>
    <submittedName>
        <fullName evidence="1">Uncharacterized protein</fullName>
    </submittedName>
</protein>
<name>A0A485M010_9ZZZZ</name>
<reference evidence="1" key="1">
    <citation type="submission" date="2019-03" db="EMBL/GenBank/DDBJ databases">
        <authorList>
            <person name="Hao L."/>
        </authorList>
    </citation>
    <scope>NUCLEOTIDE SEQUENCE</scope>
</reference>
<accession>A0A485M010</accession>